<evidence type="ECO:0000313" key="4">
    <source>
        <dbReference type="Proteomes" id="UP000712157"/>
    </source>
</evidence>
<evidence type="ECO:0000313" key="3">
    <source>
        <dbReference type="EMBL" id="MBU9738039.1"/>
    </source>
</evidence>
<dbReference type="PANTHER" id="PTHR31088:SF6">
    <property type="entry name" value="PHAGE SHOCK PROTEIN A"/>
    <property type="match status" value="1"/>
</dbReference>
<proteinExistence type="inferred from homology"/>
<keyword evidence="4" id="KW-1185">Reference proteome</keyword>
<name>A0A949K1L3_9FIRM</name>
<reference evidence="3" key="1">
    <citation type="submission" date="2021-06" db="EMBL/GenBank/DDBJ databases">
        <title>Description of novel taxa of the family Lachnospiraceae.</title>
        <authorList>
            <person name="Chaplin A.V."/>
            <person name="Sokolova S.R."/>
            <person name="Pikina A.P."/>
            <person name="Korzhanova M."/>
            <person name="Belova V."/>
            <person name="Korostin D."/>
            <person name="Efimov B.A."/>
        </authorList>
    </citation>
    <scope>NUCLEOTIDE SEQUENCE</scope>
    <source>
        <strain evidence="3">ASD5720</strain>
    </source>
</reference>
<dbReference type="Pfam" id="PF04012">
    <property type="entry name" value="PspA_IM30"/>
    <property type="match status" value="1"/>
</dbReference>
<dbReference type="Proteomes" id="UP000712157">
    <property type="component" value="Unassembled WGS sequence"/>
</dbReference>
<comment type="similarity">
    <text evidence="1">Belongs to the PspA/Vipp/IM30 family.</text>
</comment>
<dbReference type="InterPro" id="IPR007157">
    <property type="entry name" value="PspA_VIPP1"/>
</dbReference>
<dbReference type="EMBL" id="JAHQCW010000028">
    <property type="protein sequence ID" value="MBU9738039.1"/>
    <property type="molecule type" value="Genomic_DNA"/>
</dbReference>
<accession>A0A949K1L3</accession>
<dbReference type="AlphaFoldDB" id="A0A949K1L3"/>
<dbReference type="PANTHER" id="PTHR31088">
    <property type="entry name" value="MEMBRANE-ASSOCIATED PROTEIN VIPP1, CHLOROPLASTIC"/>
    <property type="match status" value="1"/>
</dbReference>
<comment type="caution">
    <text evidence="3">The sequence shown here is derived from an EMBL/GenBank/DDBJ whole genome shotgun (WGS) entry which is preliminary data.</text>
</comment>
<dbReference type="RefSeq" id="WP_238722351.1">
    <property type="nucleotide sequence ID" value="NZ_JAHQCW010000028.1"/>
</dbReference>
<sequence length="229" mass="25160">MAGILKRFTDIMSANINALLDKAEDPEKMIDQYLREAQSDLGKVKAETAAVMAEEKRAARELDECKAEAAKMQSYAEKALIAGNENDARTFLAKKASLTEKQNTLEQSYRMAADNAAKMRNMHDKLVTDINDLNARRDAIKAKMKVARTQQKLNELGASANKASDTLSAFGRMEAKANRMLDEANAMAELNESSAENDIDDLMSKYDSPSSSDPAVDDEMAALKTKLGL</sequence>
<organism evidence="3 4">
    <name type="scientific">Diplocloster agilis</name>
    <dbReference type="NCBI Taxonomy" id="2850323"/>
    <lineage>
        <taxon>Bacteria</taxon>
        <taxon>Bacillati</taxon>
        <taxon>Bacillota</taxon>
        <taxon>Clostridia</taxon>
        <taxon>Lachnospirales</taxon>
        <taxon>Lachnospiraceae</taxon>
        <taxon>Diplocloster</taxon>
    </lineage>
</organism>
<feature type="region of interest" description="Disordered" evidence="2">
    <location>
        <begin position="187"/>
        <end position="229"/>
    </location>
</feature>
<evidence type="ECO:0000256" key="1">
    <source>
        <dbReference type="ARBA" id="ARBA00043985"/>
    </source>
</evidence>
<protein>
    <submittedName>
        <fullName evidence="3">PspA/IM30 family protein</fullName>
    </submittedName>
</protein>
<evidence type="ECO:0000256" key="2">
    <source>
        <dbReference type="SAM" id="MobiDB-lite"/>
    </source>
</evidence>
<gene>
    <name evidence="3" type="ORF">KTH89_15965</name>
</gene>